<feature type="compositionally biased region" description="Acidic residues" evidence="6">
    <location>
        <begin position="111"/>
        <end position="123"/>
    </location>
</feature>
<dbReference type="EMBL" id="LGRX02010909">
    <property type="protein sequence ID" value="KAK3269508.1"/>
    <property type="molecule type" value="Genomic_DNA"/>
</dbReference>
<comment type="similarity">
    <text evidence="5">Belongs to the protein kinase superfamily. Ser/Thr protein kinase family. GCN2 subfamily.</text>
</comment>
<feature type="compositionally biased region" description="Acidic residues" evidence="6">
    <location>
        <begin position="151"/>
        <end position="162"/>
    </location>
</feature>
<feature type="region of interest" description="Disordered" evidence="6">
    <location>
        <begin position="653"/>
        <end position="721"/>
    </location>
</feature>
<feature type="region of interest" description="Disordered" evidence="6">
    <location>
        <begin position="587"/>
        <end position="618"/>
    </location>
</feature>
<proteinExistence type="inferred from homology"/>
<accession>A0AAE0L2D5</accession>
<feature type="compositionally biased region" description="Basic and acidic residues" evidence="6">
    <location>
        <begin position="353"/>
        <end position="363"/>
    </location>
</feature>
<evidence type="ECO:0000259" key="7">
    <source>
        <dbReference type="PROSITE" id="PS50011"/>
    </source>
</evidence>
<dbReference type="GO" id="GO:0005634">
    <property type="term" value="C:nucleus"/>
    <property type="evidence" value="ECO:0007669"/>
    <property type="project" value="TreeGrafter"/>
</dbReference>
<sequence length="781" mass="82549">MHQLEEHHSAVLREARALALLDLSPHVVRYYWAWVEPDTEHLNGTRLRMGDPRESDARSLESEEGSETMADSSRTVCGHNSPKLRGSFDLERLDLTMTRSVSLPSLQITEAAEDEKESGEGTDSDQAMGSMLDRTDHQDDPVVPRGRAESEETVGSDSEDWPSDSGAREDMGKRPTTACLGSHSPPSAQPHAYSQSGDTSHGSSSLGGTEPGGSHGGSRFLQGEDEGECGSGSPPGSPPGGAHVEQGGLWSETWIAGEGGRDQERRRSPRNLVVRAPGIGEEVSSDVSSDNSDTAGSHASAGHMPSSKSASRGCGSSSKALHRLAASSPSKAGSGVSKQQSSDSFPTSDSWPEETKTGERDSQESFSSMTPRQCRMPRRWQYTLHIMMEVMLGQDLGKHLKERLKIDAELNFHVFRQILMGLVHIHASSVIHRDIKPANIFLVTNPGGLPTVKIGDFGLAAFSPTPTSVGAESVADIEAALPYSAADESLGPAHLNKMVPVVFSAPQASHTAGVGTATYCAPEQLHGEYNELVDVFAAAVVGVELFCPFETGMERAVTLQAVRKGEFPEPMRERFPALAALLRQMLQPDPSQRPSAAQALADPALAPPAASDGKSGRATGAPFAALAPSTIGGGPCAGEAAGSVALEARTVSTVATEAQSPSEEGEKSVSLEGGRCASARPSDPASPATPQSPPANVDSSGDGGRHEGPPLAPFGDPVDHSTLSKHELLEMVAAMKAEIGKLRQSLEAREAELLEMLAAMKVDTDSGITRECCKHRDDRKT</sequence>
<feature type="compositionally biased region" description="Basic and acidic residues" evidence="6">
    <location>
        <begin position="43"/>
        <end position="61"/>
    </location>
</feature>
<dbReference type="Proteomes" id="UP001190700">
    <property type="component" value="Unassembled WGS sequence"/>
</dbReference>
<keyword evidence="4" id="KW-0067">ATP-binding</keyword>
<dbReference type="InterPro" id="IPR011009">
    <property type="entry name" value="Kinase-like_dom_sf"/>
</dbReference>
<evidence type="ECO:0000256" key="6">
    <source>
        <dbReference type="SAM" id="MobiDB-lite"/>
    </source>
</evidence>
<comment type="caution">
    <text evidence="8">The sequence shown here is derived from an EMBL/GenBank/DDBJ whole genome shotgun (WGS) entry which is preliminary data.</text>
</comment>
<feature type="compositionally biased region" description="Polar residues" evidence="6">
    <location>
        <begin position="653"/>
        <end position="662"/>
    </location>
</feature>
<dbReference type="SUPFAM" id="SSF56112">
    <property type="entry name" value="Protein kinase-like (PK-like)"/>
    <property type="match status" value="1"/>
</dbReference>
<feature type="compositionally biased region" description="Low complexity" evidence="6">
    <location>
        <begin position="594"/>
        <end position="612"/>
    </location>
</feature>
<dbReference type="PROSITE" id="PS50011">
    <property type="entry name" value="PROTEIN_KINASE_DOM"/>
    <property type="match status" value="1"/>
</dbReference>
<keyword evidence="1" id="KW-0808">Transferase</keyword>
<dbReference type="InterPro" id="IPR050339">
    <property type="entry name" value="CC_SR_Kinase"/>
</dbReference>
<feature type="region of interest" description="Disordered" evidence="6">
    <location>
        <begin position="43"/>
        <end position="86"/>
    </location>
</feature>
<dbReference type="PROSITE" id="PS00108">
    <property type="entry name" value="PROTEIN_KINASE_ST"/>
    <property type="match status" value="1"/>
</dbReference>
<evidence type="ECO:0000313" key="8">
    <source>
        <dbReference type="EMBL" id="KAK3269508.1"/>
    </source>
</evidence>
<feature type="region of interest" description="Disordered" evidence="6">
    <location>
        <begin position="104"/>
        <end position="372"/>
    </location>
</feature>
<dbReference type="InterPro" id="IPR008271">
    <property type="entry name" value="Ser/Thr_kinase_AS"/>
</dbReference>
<evidence type="ECO:0000256" key="4">
    <source>
        <dbReference type="ARBA" id="ARBA00022840"/>
    </source>
</evidence>
<gene>
    <name evidence="8" type="ORF">CYMTET_22052</name>
</gene>
<evidence type="ECO:0000256" key="5">
    <source>
        <dbReference type="ARBA" id="ARBA00037982"/>
    </source>
</evidence>
<evidence type="ECO:0000313" key="9">
    <source>
        <dbReference type="Proteomes" id="UP001190700"/>
    </source>
</evidence>
<keyword evidence="2" id="KW-0547">Nucleotide-binding</keyword>
<dbReference type="InterPro" id="IPR000719">
    <property type="entry name" value="Prot_kinase_dom"/>
</dbReference>
<feature type="compositionally biased region" description="Polar residues" evidence="6">
    <location>
        <begin position="327"/>
        <end position="350"/>
    </location>
</feature>
<dbReference type="PANTHER" id="PTHR11042">
    <property type="entry name" value="EUKARYOTIC TRANSLATION INITIATION FACTOR 2-ALPHA KINASE EIF2-ALPHA KINASE -RELATED"/>
    <property type="match status" value="1"/>
</dbReference>
<dbReference type="AlphaFoldDB" id="A0AAE0L2D5"/>
<feature type="compositionally biased region" description="Low complexity" evidence="6">
    <location>
        <begin position="677"/>
        <end position="689"/>
    </location>
</feature>
<dbReference type="GO" id="GO:0005737">
    <property type="term" value="C:cytoplasm"/>
    <property type="evidence" value="ECO:0007669"/>
    <property type="project" value="TreeGrafter"/>
</dbReference>
<evidence type="ECO:0000256" key="1">
    <source>
        <dbReference type="ARBA" id="ARBA00022679"/>
    </source>
</evidence>
<organism evidence="8 9">
    <name type="scientific">Cymbomonas tetramitiformis</name>
    <dbReference type="NCBI Taxonomy" id="36881"/>
    <lineage>
        <taxon>Eukaryota</taxon>
        <taxon>Viridiplantae</taxon>
        <taxon>Chlorophyta</taxon>
        <taxon>Pyramimonadophyceae</taxon>
        <taxon>Pyramimonadales</taxon>
        <taxon>Pyramimonadaceae</taxon>
        <taxon>Cymbomonas</taxon>
    </lineage>
</organism>
<protein>
    <recommendedName>
        <fullName evidence="7">Protein kinase domain-containing protein</fullName>
    </recommendedName>
</protein>
<evidence type="ECO:0000256" key="2">
    <source>
        <dbReference type="ARBA" id="ARBA00022741"/>
    </source>
</evidence>
<name>A0AAE0L2D5_9CHLO</name>
<dbReference type="GO" id="GO:0005524">
    <property type="term" value="F:ATP binding"/>
    <property type="evidence" value="ECO:0007669"/>
    <property type="project" value="UniProtKB-KW"/>
</dbReference>
<feature type="domain" description="Protein kinase" evidence="7">
    <location>
        <begin position="306"/>
        <end position="605"/>
    </location>
</feature>
<feature type="compositionally biased region" description="Basic and acidic residues" evidence="6">
    <location>
        <begin position="133"/>
        <end position="150"/>
    </location>
</feature>
<reference evidence="8 9" key="1">
    <citation type="journal article" date="2015" name="Genome Biol. Evol.">
        <title>Comparative Genomics of a Bacterivorous Green Alga Reveals Evolutionary Causalities and Consequences of Phago-Mixotrophic Mode of Nutrition.</title>
        <authorList>
            <person name="Burns J.A."/>
            <person name="Paasch A."/>
            <person name="Narechania A."/>
            <person name="Kim E."/>
        </authorList>
    </citation>
    <scope>NUCLEOTIDE SEQUENCE [LARGE SCALE GENOMIC DNA]</scope>
    <source>
        <strain evidence="8 9">PLY_AMNH</strain>
    </source>
</reference>
<keyword evidence="9" id="KW-1185">Reference proteome</keyword>
<dbReference type="Gene3D" id="1.10.510.10">
    <property type="entry name" value="Transferase(Phosphotransferase) domain 1"/>
    <property type="match status" value="1"/>
</dbReference>
<feature type="compositionally biased region" description="Low complexity" evidence="6">
    <location>
        <begin position="306"/>
        <end position="319"/>
    </location>
</feature>
<keyword evidence="3" id="KW-0418">Kinase</keyword>
<dbReference type="Pfam" id="PF00069">
    <property type="entry name" value="Pkinase"/>
    <property type="match status" value="2"/>
</dbReference>
<feature type="compositionally biased region" description="Low complexity" evidence="6">
    <location>
        <begin position="194"/>
        <end position="208"/>
    </location>
</feature>
<dbReference type="GO" id="GO:0004672">
    <property type="term" value="F:protein kinase activity"/>
    <property type="evidence" value="ECO:0007669"/>
    <property type="project" value="InterPro"/>
</dbReference>
<dbReference type="SMART" id="SM00220">
    <property type="entry name" value="S_TKc"/>
    <property type="match status" value="1"/>
</dbReference>
<evidence type="ECO:0000256" key="3">
    <source>
        <dbReference type="ARBA" id="ARBA00022777"/>
    </source>
</evidence>